<proteinExistence type="predicted"/>
<sequence>MADARMTHRPPTHTPPADDADRRLGQHLLDAVRAQDAAIPAHRRVPRTAAEMRARLAREEVA</sequence>
<accession>A0A8H1L652</accession>
<dbReference type="Proteomes" id="UP000298111">
    <property type="component" value="Unassembled WGS sequence"/>
</dbReference>
<dbReference type="GeneID" id="75186090"/>
<feature type="region of interest" description="Disordered" evidence="1">
    <location>
        <begin position="1"/>
        <end position="23"/>
    </location>
</feature>
<reference evidence="2 3" key="1">
    <citation type="submission" date="2018-10" db="EMBL/GenBank/DDBJ databases">
        <title>Isolation of pseudouridimycin from Streptomyces albus DSM 40763.</title>
        <authorList>
            <person name="Rosenqvist P."/>
            <person name="Metsae-Ketelae M."/>
            <person name="Virta P."/>
        </authorList>
    </citation>
    <scope>NUCLEOTIDE SEQUENCE [LARGE SCALE GENOMIC DNA]</scope>
    <source>
        <strain evidence="2 3">DSM 40763</strain>
    </source>
</reference>
<evidence type="ECO:0000256" key="1">
    <source>
        <dbReference type="SAM" id="MobiDB-lite"/>
    </source>
</evidence>
<dbReference type="EMBL" id="RCIY01000087">
    <property type="protein sequence ID" value="TGG78450.1"/>
    <property type="molecule type" value="Genomic_DNA"/>
</dbReference>
<name>A0A8H1L652_9ACTN</name>
<comment type="caution">
    <text evidence="2">The sequence shown here is derived from an EMBL/GenBank/DDBJ whole genome shotgun (WGS) entry which is preliminary data.</text>
</comment>
<protein>
    <submittedName>
        <fullName evidence="2">Uncharacterized protein</fullName>
    </submittedName>
</protein>
<evidence type="ECO:0000313" key="3">
    <source>
        <dbReference type="Proteomes" id="UP000298111"/>
    </source>
</evidence>
<gene>
    <name evidence="2" type="ORF">D8771_24920</name>
</gene>
<organism evidence="2 3">
    <name type="scientific">Streptomyces albus</name>
    <dbReference type="NCBI Taxonomy" id="1888"/>
    <lineage>
        <taxon>Bacteria</taxon>
        <taxon>Bacillati</taxon>
        <taxon>Actinomycetota</taxon>
        <taxon>Actinomycetes</taxon>
        <taxon>Kitasatosporales</taxon>
        <taxon>Streptomycetaceae</taxon>
        <taxon>Streptomyces</taxon>
    </lineage>
</organism>
<dbReference type="AlphaFoldDB" id="A0A8H1L652"/>
<evidence type="ECO:0000313" key="2">
    <source>
        <dbReference type="EMBL" id="TGG78450.1"/>
    </source>
</evidence>
<dbReference type="RefSeq" id="WP_135567457.1">
    <property type="nucleotide sequence ID" value="NZ_CP103061.1"/>
</dbReference>